<evidence type="ECO:0000256" key="17">
    <source>
        <dbReference type="RuleBase" id="RU003960"/>
    </source>
</evidence>
<evidence type="ECO:0000256" key="5">
    <source>
        <dbReference type="ARBA" id="ARBA00022679"/>
    </source>
</evidence>
<keyword evidence="3 15" id="KW-0169">Cobalamin biosynthesis</keyword>
<dbReference type="InterPro" id="IPR014777">
    <property type="entry name" value="4pyrrole_Mease_sub1"/>
</dbReference>
<comment type="pathway">
    <text evidence="14 15">Cofactor biosynthesis; adenosylcobalamin biosynthesis; precorrin-2 from uroporphyrinogen III: step 1/1.</text>
</comment>
<evidence type="ECO:0000256" key="9">
    <source>
        <dbReference type="ARBA" id="ARBA00023239"/>
    </source>
</evidence>
<feature type="binding site" evidence="15">
    <location>
        <position position="391"/>
    </location>
    <ligand>
        <name>S-adenosyl-L-methionine</name>
        <dbReference type="ChEBI" id="CHEBI:59789"/>
    </ligand>
</feature>
<dbReference type="Gene3D" id="3.30.950.10">
    <property type="entry name" value="Methyltransferase, Cobalt-precorrin-4 Transmethylase, Domain 2"/>
    <property type="match status" value="1"/>
</dbReference>
<comment type="similarity">
    <text evidence="2 17">Belongs to the precorrin methyltransferase family.</text>
</comment>
<feature type="binding site" evidence="15">
    <location>
        <begin position="309"/>
        <end position="311"/>
    </location>
    <ligand>
        <name>S-adenosyl-L-methionine</name>
        <dbReference type="ChEBI" id="CHEBI:59789"/>
    </ligand>
</feature>
<protein>
    <recommendedName>
        <fullName evidence="15">Siroheme synthase</fullName>
    </recommendedName>
    <domain>
        <recommendedName>
            <fullName evidence="15">Uroporphyrinogen-III C-methyltransferase</fullName>
            <shortName evidence="15">Urogen III methylase</shortName>
            <ecNumber evidence="15">2.1.1.107</ecNumber>
        </recommendedName>
        <alternativeName>
            <fullName evidence="15">SUMT</fullName>
        </alternativeName>
        <alternativeName>
            <fullName evidence="15">Uroporphyrinogen III methylase</fullName>
            <shortName evidence="15">UROM</shortName>
        </alternativeName>
    </domain>
    <domain>
        <recommendedName>
            <fullName evidence="15">Precorrin-2 dehydrogenase</fullName>
            <ecNumber evidence="15">1.3.1.76</ecNumber>
        </recommendedName>
    </domain>
    <domain>
        <recommendedName>
            <fullName evidence="15">Sirohydrochlorin ferrochelatase</fullName>
            <ecNumber evidence="15">4.99.1.4</ecNumber>
        </recommendedName>
    </domain>
</protein>
<keyword evidence="6 15" id="KW-0949">S-adenosyl-L-methionine</keyword>
<dbReference type="AlphaFoldDB" id="A0A5R9PG98"/>
<evidence type="ECO:0000259" key="20">
    <source>
        <dbReference type="Pfam" id="PF14824"/>
    </source>
</evidence>
<evidence type="ECO:0000256" key="1">
    <source>
        <dbReference type="ARBA" id="ARBA00005010"/>
    </source>
</evidence>
<feature type="domain" description="Sirohaem synthase dimerisation" evidence="19">
    <location>
        <begin position="157"/>
        <end position="214"/>
    </location>
</feature>
<dbReference type="GO" id="GO:0004851">
    <property type="term" value="F:uroporphyrin-III C-methyltransferase activity"/>
    <property type="evidence" value="ECO:0007669"/>
    <property type="project" value="UniProtKB-UniRule"/>
</dbReference>
<evidence type="ECO:0000256" key="6">
    <source>
        <dbReference type="ARBA" id="ARBA00022691"/>
    </source>
</evidence>
<dbReference type="Gene3D" id="3.40.1010.10">
    <property type="entry name" value="Cobalt-precorrin-4 Transmethylase, Domain 1"/>
    <property type="match status" value="1"/>
</dbReference>
<feature type="binding site" evidence="15">
    <location>
        <position position="314"/>
    </location>
    <ligand>
        <name>S-adenosyl-L-methionine</name>
        <dbReference type="ChEBI" id="CHEBI:59789"/>
    </ligand>
</feature>
<dbReference type="PIRSF" id="PIRSF036426">
    <property type="entry name" value="Sirohaem_synth"/>
    <property type="match status" value="1"/>
</dbReference>
<dbReference type="Pfam" id="PF10414">
    <property type="entry name" value="CysG_dimeriser"/>
    <property type="match status" value="1"/>
</dbReference>
<feature type="modified residue" description="Phosphoserine" evidence="15">
    <location>
        <position position="135"/>
    </location>
</feature>
<comment type="catalytic activity">
    <reaction evidence="13 15">
        <text>precorrin-2 + NAD(+) = sirohydrochlorin + NADH + 2 H(+)</text>
        <dbReference type="Rhea" id="RHEA:15613"/>
        <dbReference type="ChEBI" id="CHEBI:15378"/>
        <dbReference type="ChEBI" id="CHEBI:57540"/>
        <dbReference type="ChEBI" id="CHEBI:57945"/>
        <dbReference type="ChEBI" id="CHEBI:58351"/>
        <dbReference type="ChEBI" id="CHEBI:58827"/>
        <dbReference type="EC" id="1.3.1.76"/>
    </reaction>
</comment>
<dbReference type="EC" id="2.1.1.107" evidence="15"/>
<dbReference type="HAMAP" id="MF_01646">
    <property type="entry name" value="Siroheme_synth"/>
    <property type="match status" value="1"/>
</dbReference>
<comment type="similarity">
    <text evidence="15">In the N-terminal section; belongs to the precorrin-2 dehydrogenase / sirohydrochlorin ferrochelatase family.</text>
</comment>
<comment type="catalytic activity">
    <reaction evidence="15">
        <text>siroheme + 2 H(+) = sirohydrochlorin + Fe(2+)</text>
        <dbReference type="Rhea" id="RHEA:24360"/>
        <dbReference type="ChEBI" id="CHEBI:15378"/>
        <dbReference type="ChEBI" id="CHEBI:29033"/>
        <dbReference type="ChEBI" id="CHEBI:58351"/>
        <dbReference type="ChEBI" id="CHEBI:60052"/>
        <dbReference type="EC" id="4.99.1.4"/>
    </reaction>
</comment>
<feature type="active site" description="Proton acceptor" evidence="15 16">
    <location>
        <position position="255"/>
    </location>
</feature>
<dbReference type="UniPathway" id="UPA00148">
    <property type="reaction ID" value="UER00211"/>
</dbReference>
<feature type="binding site" evidence="15">
    <location>
        <begin position="339"/>
        <end position="340"/>
    </location>
    <ligand>
        <name>S-adenosyl-L-methionine</name>
        <dbReference type="ChEBI" id="CHEBI:59789"/>
    </ligand>
</feature>
<keyword evidence="9 15" id="KW-0456">Lyase</keyword>
<dbReference type="NCBIfam" id="TIGR01470">
    <property type="entry name" value="cysG_Nterm"/>
    <property type="match status" value="1"/>
</dbReference>
<comment type="catalytic activity">
    <reaction evidence="15">
        <text>uroporphyrinogen III + 2 S-adenosyl-L-methionine = precorrin-2 + 2 S-adenosyl-L-homocysteine + H(+)</text>
        <dbReference type="Rhea" id="RHEA:32459"/>
        <dbReference type="ChEBI" id="CHEBI:15378"/>
        <dbReference type="ChEBI" id="CHEBI:57308"/>
        <dbReference type="ChEBI" id="CHEBI:57856"/>
        <dbReference type="ChEBI" id="CHEBI:58827"/>
        <dbReference type="ChEBI" id="CHEBI:59789"/>
        <dbReference type="EC" id="2.1.1.107"/>
    </reaction>
</comment>
<name>A0A5R9PG98_9GAMM</name>
<feature type="binding site" evidence="15">
    <location>
        <begin position="29"/>
        <end position="30"/>
    </location>
    <ligand>
        <name>NAD(+)</name>
        <dbReference type="ChEBI" id="CHEBI:57540"/>
    </ligand>
</feature>
<dbReference type="PANTHER" id="PTHR45790:SF1">
    <property type="entry name" value="SIROHEME SYNTHASE"/>
    <property type="match status" value="1"/>
</dbReference>
<dbReference type="Proteomes" id="UP000308508">
    <property type="component" value="Unassembled WGS sequence"/>
</dbReference>
<keyword evidence="4 15" id="KW-0489">Methyltransferase</keyword>
<dbReference type="CDD" id="cd11642">
    <property type="entry name" value="SUMT"/>
    <property type="match status" value="1"/>
</dbReference>
<dbReference type="InterPro" id="IPR014776">
    <property type="entry name" value="4pyrrole_Mease_sub2"/>
</dbReference>
<dbReference type="InterPro" id="IPR028281">
    <property type="entry name" value="Sirohaem_synthase_central"/>
</dbReference>
<keyword evidence="8 15" id="KW-0520">NAD</keyword>
<comment type="pathway">
    <text evidence="1 15">Porphyrin-containing compound metabolism; siroheme biosynthesis; sirohydrochlorin from precorrin-2: step 1/1.</text>
</comment>
<comment type="caution">
    <text evidence="21">The sequence shown here is derived from an EMBL/GenBank/DDBJ whole genome shotgun (WGS) entry which is preliminary data.</text>
</comment>
<dbReference type="Pfam" id="PF14824">
    <property type="entry name" value="Sirohm_synth_M"/>
    <property type="match status" value="1"/>
</dbReference>
<comment type="similarity">
    <text evidence="15">In the C-terminal section; belongs to the precorrin methyltransferase family.</text>
</comment>
<dbReference type="EMBL" id="SROY01000003">
    <property type="protein sequence ID" value="TLX21630.1"/>
    <property type="molecule type" value="Genomic_DNA"/>
</dbReference>
<dbReference type="EC" id="1.3.1.76" evidence="15"/>
<evidence type="ECO:0000256" key="10">
    <source>
        <dbReference type="ARBA" id="ARBA00023244"/>
    </source>
</evidence>
<dbReference type="InterPro" id="IPR003043">
    <property type="entry name" value="Uropor_MeTrfase_CS"/>
</dbReference>
<dbReference type="InterPro" id="IPR019478">
    <property type="entry name" value="Sirohaem_synthase_dimer_dom"/>
</dbReference>
<keyword evidence="10 15" id="KW-0627">Porphyrin biosynthesis</keyword>
<comment type="pathway">
    <text evidence="15">Porphyrin-containing compound metabolism; siroheme biosynthesis; siroheme from sirohydrochlorin: step 1/1.</text>
</comment>
<gene>
    <name evidence="21" type="primary">cobA</name>
    <name evidence="15" type="synonym">cysG</name>
    <name evidence="21" type="ORF">E5S66_08885</name>
</gene>
<dbReference type="InterPro" id="IPR000878">
    <property type="entry name" value="4pyrrol_Mease"/>
</dbReference>
<accession>A0A5R9PG98</accession>
<dbReference type="STRING" id="1123377.GCA_000423885_01284"/>
<dbReference type="GO" id="GO:0019354">
    <property type="term" value="P:siroheme biosynthetic process"/>
    <property type="evidence" value="ECO:0007669"/>
    <property type="project" value="UniProtKB-UniRule"/>
</dbReference>
<dbReference type="GO" id="GO:0051266">
    <property type="term" value="F:sirohydrochlorin ferrochelatase activity"/>
    <property type="evidence" value="ECO:0007669"/>
    <property type="project" value="UniProtKB-EC"/>
</dbReference>
<dbReference type="InterPro" id="IPR006366">
    <property type="entry name" value="CobA/CysG_C"/>
</dbReference>
<evidence type="ECO:0000313" key="22">
    <source>
        <dbReference type="Proteomes" id="UP000308508"/>
    </source>
</evidence>
<dbReference type="SUPFAM" id="SSF53790">
    <property type="entry name" value="Tetrapyrrole methylase"/>
    <property type="match status" value="1"/>
</dbReference>
<keyword evidence="5 15" id="KW-0808">Transferase</keyword>
<keyword evidence="11 15" id="KW-0511">Multifunctional enzyme</keyword>
<sequence length="486" mass="50977">MSAAVVTPALFPLFLDLHGRRVLVVGGGEVAARKVLALLDSGAAVAVVAPALAPALAALAKANRLAHIAAAFAPEQLDGSWLAIAATNDNAVNRAVAAAAHARRMFINVVDDAELASAQLPARVQRGPLQVAISSGGASPMLARHLREQLENRLDEALGQLAGLLGELRGRIRMQLADLGQRRAFFERVLAGPAQSLLRRGDAVAARRAVEAELGSRPTPAAGRVALVGAGPGDPGLLTLRALRLLNEADLILHDRLVSAEVLALARRDAQRIDVGKRVGGDHDATQQHIHALLIEHARAGRRVVRLKGGDPFVFGRGGEELEALREAGIDFEVVPGITAATACAAYAGIPLTHRAHAQSLHLLTAQARDGDADHDWRALAKPQQTLVFYMGVQGLARLRDNLLTHGRAASTPVALVENGSRPQQRVVAGTLAQLPELAAAHAVRAPALLVVGEVAALATRLHWFGAAPLGGERQRCPPDALARAA</sequence>
<evidence type="ECO:0000313" key="21">
    <source>
        <dbReference type="EMBL" id="TLX21630.1"/>
    </source>
</evidence>
<evidence type="ECO:0000256" key="13">
    <source>
        <dbReference type="ARBA" id="ARBA00047561"/>
    </source>
</evidence>
<dbReference type="RefSeq" id="WP_138348895.1">
    <property type="nucleotide sequence ID" value="NZ_SROY01000003.1"/>
</dbReference>
<reference evidence="21 22" key="1">
    <citation type="submission" date="2019-04" db="EMBL/GenBank/DDBJ databases">
        <authorList>
            <person name="Grouzdev D.S."/>
            <person name="Nazina T.N."/>
        </authorList>
    </citation>
    <scope>NUCLEOTIDE SEQUENCE [LARGE SCALE GENOMIC DNA]</scope>
    <source>
        <strain evidence="21 22">SHC 3-19</strain>
    </source>
</reference>
<dbReference type="SUPFAM" id="SSF51735">
    <property type="entry name" value="NAD(P)-binding Rossmann-fold domains"/>
    <property type="match status" value="1"/>
</dbReference>
<dbReference type="EC" id="4.99.1.4" evidence="15"/>
<evidence type="ECO:0000256" key="8">
    <source>
        <dbReference type="ARBA" id="ARBA00023027"/>
    </source>
</evidence>
<feature type="region of interest" description="Precorrin-2 dehydrogenase / sirohydrochlorin ferrochelatase" evidence="15">
    <location>
        <begin position="1"/>
        <end position="210"/>
    </location>
</feature>
<evidence type="ECO:0000256" key="2">
    <source>
        <dbReference type="ARBA" id="ARBA00005879"/>
    </source>
</evidence>
<feature type="binding site" evidence="15">
    <location>
        <position position="232"/>
    </location>
    <ligand>
        <name>S-adenosyl-L-methionine</name>
        <dbReference type="ChEBI" id="CHEBI:59789"/>
    </ligand>
</feature>
<dbReference type="GO" id="GO:0051287">
    <property type="term" value="F:NAD binding"/>
    <property type="evidence" value="ECO:0007669"/>
    <property type="project" value="InterPro"/>
</dbReference>
<evidence type="ECO:0000256" key="15">
    <source>
        <dbReference type="HAMAP-Rule" id="MF_01646"/>
    </source>
</evidence>
<dbReference type="UniPathway" id="UPA00262">
    <property type="reaction ID" value="UER00211"/>
</dbReference>
<evidence type="ECO:0000256" key="11">
    <source>
        <dbReference type="ARBA" id="ARBA00023268"/>
    </source>
</evidence>
<keyword evidence="22" id="KW-1185">Reference proteome</keyword>
<evidence type="ECO:0000256" key="16">
    <source>
        <dbReference type="PIRSR" id="PIRSR036426-1"/>
    </source>
</evidence>
<feature type="binding site" evidence="15">
    <location>
        <position position="420"/>
    </location>
    <ligand>
        <name>S-adenosyl-L-methionine</name>
        <dbReference type="ChEBI" id="CHEBI:59789"/>
    </ligand>
</feature>
<comment type="pathway">
    <text evidence="12 15">Porphyrin-containing compound metabolism; siroheme biosynthesis; precorrin-2 from uroporphyrinogen III: step 1/1.</text>
</comment>
<organism evidence="21 22">
    <name type="scientific">Thermomonas fusca</name>
    <dbReference type="NCBI Taxonomy" id="215690"/>
    <lineage>
        <taxon>Bacteria</taxon>
        <taxon>Pseudomonadati</taxon>
        <taxon>Pseudomonadota</taxon>
        <taxon>Gammaproteobacteria</taxon>
        <taxon>Lysobacterales</taxon>
        <taxon>Lysobacteraceae</taxon>
        <taxon>Thermomonas</taxon>
    </lineage>
</organism>
<dbReference type="FunFam" id="3.40.1010.10:FF:000001">
    <property type="entry name" value="Siroheme synthase"/>
    <property type="match status" value="1"/>
</dbReference>
<dbReference type="Pfam" id="PF13241">
    <property type="entry name" value="NAD_binding_7"/>
    <property type="match status" value="1"/>
</dbReference>
<proteinExistence type="inferred from homology"/>
<evidence type="ECO:0000256" key="7">
    <source>
        <dbReference type="ARBA" id="ARBA00023002"/>
    </source>
</evidence>
<keyword evidence="15" id="KW-0597">Phosphoprotein</keyword>
<comment type="pathway">
    <text evidence="15">Cofactor biosynthesis; adenosylcobalamin biosynthesis; sirohydrochlorin from precorrin-2: step 1/1.</text>
</comment>
<evidence type="ECO:0000256" key="12">
    <source>
        <dbReference type="ARBA" id="ARBA00025705"/>
    </source>
</evidence>
<evidence type="ECO:0000256" key="14">
    <source>
        <dbReference type="ARBA" id="ARBA00060548"/>
    </source>
</evidence>
<dbReference type="Gene3D" id="3.40.50.720">
    <property type="entry name" value="NAD(P)-binding Rossmann-like Domain"/>
    <property type="match status" value="1"/>
</dbReference>
<dbReference type="InterPro" id="IPR036291">
    <property type="entry name" value="NAD(P)-bd_dom_sf"/>
</dbReference>
<dbReference type="InterPro" id="IPR006367">
    <property type="entry name" value="Sirohaem_synthase_N"/>
</dbReference>
<dbReference type="Pfam" id="PF00590">
    <property type="entry name" value="TP_methylase"/>
    <property type="match status" value="1"/>
</dbReference>
<dbReference type="GO" id="GO:0009236">
    <property type="term" value="P:cobalamin biosynthetic process"/>
    <property type="evidence" value="ECO:0007669"/>
    <property type="project" value="UniProtKB-UniRule"/>
</dbReference>
<keyword evidence="7 15" id="KW-0560">Oxidoreductase</keyword>
<dbReference type="InterPro" id="IPR035996">
    <property type="entry name" value="4pyrrol_Methylase_sf"/>
</dbReference>
<dbReference type="InterPro" id="IPR012409">
    <property type="entry name" value="Sirohaem_synth"/>
</dbReference>
<comment type="function">
    <text evidence="15">Multifunctional enzyme that catalyzes the SAM-dependent methylations of uroporphyrinogen III at position C-2 and C-7 to form precorrin-2 via precorrin-1. Then it catalyzes the NAD-dependent ring dehydrogenation of precorrin-2 to yield sirohydrochlorin. Finally, it catalyzes the ferrochelation of sirohydrochlorin to yield siroheme.</text>
</comment>
<dbReference type="PANTHER" id="PTHR45790">
    <property type="entry name" value="SIROHEME SYNTHASE-RELATED"/>
    <property type="match status" value="1"/>
</dbReference>
<dbReference type="NCBIfam" id="NF004790">
    <property type="entry name" value="PRK06136.1"/>
    <property type="match status" value="1"/>
</dbReference>
<dbReference type="Gene3D" id="3.30.160.110">
    <property type="entry name" value="Siroheme synthase, domain 2"/>
    <property type="match status" value="1"/>
</dbReference>
<dbReference type="NCBIfam" id="NF007922">
    <property type="entry name" value="PRK10637.1"/>
    <property type="match status" value="1"/>
</dbReference>
<dbReference type="PROSITE" id="PS00839">
    <property type="entry name" value="SUMT_1"/>
    <property type="match status" value="1"/>
</dbReference>
<evidence type="ECO:0000259" key="19">
    <source>
        <dbReference type="Pfam" id="PF10414"/>
    </source>
</evidence>
<dbReference type="GO" id="GO:0043115">
    <property type="term" value="F:precorrin-2 dehydrogenase activity"/>
    <property type="evidence" value="ECO:0007669"/>
    <property type="project" value="UniProtKB-UniRule"/>
</dbReference>
<dbReference type="Gene3D" id="1.10.8.210">
    <property type="entry name" value="Sirohaem synthase, dimerisation domain"/>
    <property type="match status" value="1"/>
</dbReference>
<dbReference type="InterPro" id="IPR050161">
    <property type="entry name" value="Siro_Cobalamin_biosynth"/>
</dbReference>
<feature type="domain" description="Siroheme synthase central" evidence="20">
    <location>
        <begin position="126"/>
        <end position="152"/>
    </location>
</feature>
<dbReference type="FunFam" id="3.30.950.10:FF:000001">
    <property type="entry name" value="Siroheme synthase"/>
    <property type="match status" value="1"/>
</dbReference>
<dbReference type="GO" id="GO:0032259">
    <property type="term" value="P:methylation"/>
    <property type="evidence" value="ECO:0007669"/>
    <property type="project" value="UniProtKB-KW"/>
</dbReference>
<evidence type="ECO:0000256" key="4">
    <source>
        <dbReference type="ARBA" id="ARBA00022603"/>
    </source>
</evidence>
<feature type="binding site" evidence="15">
    <location>
        <begin position="50"/>
        <end position="51"/>
    </location>
    <ligand>
        <name>NAD(+)</name>
        <dbReference type="ChEBI" id="CHEBI:57540"/>
    </ligand>
</feature>
<feature type="region of interest" description="Uroporphyrinogen-III C-methyltransferase" evidence="15">
    <location>
        <begin position="223"/>
        <end position="486"/>
    </location>
</feature>
<dbReference type="SUPFAM" id="SSF75615">
    <property type="entry name" value="Siroheme synthase middle domains-like"/>
    <property type="match status" value="1"/>
</dbReference>
<dbReference type="NCBIfam" id="TIGR01469">
    <property type="entry name" value="cobA_cysG_Cterm"/>
    <property type="match status" value="1"/>
</dbReference>
<feature type="active site" description="Proton donor" evidence="15 16">
    <location>
        <position position="277"/>
    </location>
</feature>
<evidence type="ECO:0000256" key="3">
    <source>
        <dbReference type="ARBA" id="ARBA00022573"/>
    </source>
</evidence>
<dbReference type="InterPro" id="IPR037115">
    <property type="entry name" value="Sirohaem_synt_dimer_dom_sf"/>
</dbReference>
<evidence type="ECO:0000259" key="18">
    <source>
        <dbReference type="Pfam" id="PF00590"/>
    </source>
</evidence>
<feature type="domain" description="Tetrapyrrole methylase" evidence="18">
    <location>
        <begin position="225"/>
        <end position="435"/>
    </location>
</feature>
<dbReference type="PROSITE" id="PS00840">
    <property type="entry name" value="SUMT_2"/>
    <property type="match status" value="1"/>
</dbReference>